<evidence type="ECO:0000256" key="1">
    <source>
        <dbReference type="PIRSR" id="PIRSR640198-1"/>
    </source>
</evidence>
<dbReference type="AlphaFoldDB" id="A0A148KLZ7"/>
<reference evidence="4" key="1">
    <citation type="submission" date="2016-02" db="EMBL/GenBank/DDBJ databases">
        <authorList>
            <person name="Schultz-Johansen M."/>
            <person name="Glaring M.A."/>
            <person name="Bech P.K."/>
            <person name="Stougaard P."/>
        </authorList>
    </citation>
    <scope>NUCLEOTIDE SEQUENCE [LARGE SCALE GENOMIC DNA]</scope>
    <source>
        <strain evidence="4">S66</strain>
    </source>
</reference>
<dbReference type="InterPro" id="IPR013436">
    <property type="entry name" value="Mobile_mystery_prot_B"/>
</dbReference>
<name>A0A148KLZ7_9ALTE</name>
<dbReference type="SUPFAM" id="SSF140931">
    <property type="entry name" value="Fic-like"/>
    <property type="match status" value="1"/>
</dbReference>
<feature type="domain" description="Fido" evidence="2">
    <location>
        <begin position="61"/>
        <end position="201"/>
    </location>
</feature>
<protein>
    <submittedName>
        <fullName evidence="3">Cell filamentation protein Fic</fullName>
    </submittedName>
</protein>
<dbReference type="RefSeq" id="WP_068380400.1">
    <property type="nucleotide sequence ID" value="NZ_LSNE01000011.1"/>
</dbReference>
<dbReference type="InterPro" id="IPR040198">
    <property type="entry name" value="Fido_containing"/>
</dbReference>
<evidence type="ECO:0000259" key="2">
    <source>
        <dbReference type="PROSITE" id="PS51459"/>
    </source>
</evidence>
<feature type="active site" evidence="1">
    <location>
        <position position="135"/>
    </location>
</feature>
<comment type="caution">
    <text evidence="3">The sequence shown here is derived from an EMBL/GenBank/DDBJ whole genome shotgun (WGS) entry which is preliminary data.</text>
</comment>
<organism evidence="3 4">
    <name type="scientific">Paraglaciecola hydrolytica</name>
    <dbReference type="NCBI Taxonomy" id="1799789"/>
    <lineage>
        <taxon>Bacteria</taxon>
        <taxon>Pseudomonadati</taxon>
        <taxon>Pseudomonadota</taxon>
        <taxon>Gammaproteobacteria</taxon>
        <taxon>Alteromonadales</taxon>
        <taxon>Alteromonadaceae</taxon>
        <taxon>Paraglaciecola</taxon>
    </lineage>
</organism>
<evidence type="ECO:0000313" key="3">
    <source>
        <dbReference type="EMBL" id="KXI27265.1"/>
    </source>
</evidence>
<dbReference type="InterPro" id="IPR003812">
    <property type="entry name" value="Fido"/>
</dbReference>
<keyword evidence="4" id="KW-1185">Reference proteome</keyword>
<proteinExistence type="predicted"/>
<gene>
    <name evidence="3" type="ORF">AX660_21275</name>
</gene>
<dbReference type="InterPro" id="IPR036597">
    <property type="entry name" value="Fido-like_dom_sf"/>
</dbReference>
<dbReference type="STRING" id="1799789.AX660_21275"/>
<dbReference type="OrthoDB" id="9807853at2"/>
<sequence>MTDEYANLVESPDGATPLDPDELAGLKFKHLSTRGELDQLEQAGLTDGLKWLAKQKHPDVLSEGFVLELHKRLFGSVWKWAGTFRRTEKNIGVDPAQIAIQLRQLLDDAKYWLEHETYPPKELAARFHHKLVYIHPFPNGNGRHARIMADAVLTKLLNEPAIDWAGGYRLEAMNERRHHYISALRAADGHNFSALLKFVEA</sequence>
<evidence type="ECO:0000313" key="4">
    <source>
        <dbReference type="Proteomes" id="UP000070299"/>
    </source>
</evidence>
<dbReference type="Pfam" id="PF02661">
    <property type="entry name" value="Fic"/>
    <property type="match status" value="1"/>
</dbReference>
<dbReference type="Proteomes" id="UP000070299">
    <property type="component" value="Unassembled WGS sequence"/>
</dbReference>
<accession>A0A148KLZ7</accession>
<dbReference type="NCBIfam" id="TIGR02613">
    <property type="entry name" value="mob_myst_B"/>
    <property type="match status" value="1"/>
</dbReference>
<dbReference type="EMBL" id="LSNE01000011">
    <property type="protein sequence ID" value="KXI27265.1"/>
    <property type="molecule type" value="Genomic_DNA"/>
</dbReference>
<dbReference type="PANTHER" id="PTHR13504:SF39">
    <property type="entry name" value="CELL FILAMENTATION PROTEIN"/>
    <property type="match status" value="1"/>
</dbReference>
<dbReference type="Gene3D" id="1.10.3290.10">
    <property type="entry name" value="Fido-like domain"/>
    <property type="match status" value="1"/>
</dbReference>
<dbReference type="PANTHER" id="PTHR13504">
    <property type="entry name" value="FIDO DOMAIN-CONTAINING PROTEIN DDB_G0283145"/>
    <property type="match status" value="1"/>
</dbReference>
<dbReference type="PROSITE" id="PS51459">
    <property type="entry name" value="FIDO"/>
    <property type="match status" value="1"/>
</dbReference>